<evidence type="ECO:0000256" key="6">
    <source>
        <dbReference type="ARBA" id="ARBA00023037"/>
    </source>
</evidence>
<dbReference type="GO" id="GO:0007157">
    <property type="term" value="P:heterophilic cell-cell adhesion via plasma membrane cell adhesion molecules"/>
    <property type="evidence" value="ECO:0007669"/>
    <property type="project" value="UniProtKB-ARBA"/>
</dbReference>
<keyword evidence="5 11" id="KW-0130">Cell adhesion</keyword>
<dbReference type="GO" id="GO:0033627">
    <property type="term" value="P:cell adhesion mediated by integrin"/>
    <property type="evidence" value="ECO:0007669"/>
    <property type="project" value="TreeGrafter"/>
</dbReference>
<dbReference type="SMART" id="SM00191">
    <property type="entry name" value="Int_alpha"/>
    <property type="match status" value="3"/>
</dbReference>
<dbReference type="GO" id="GO:0005178">
    <property type="term" value="F:integrin binding"/>
    <property type="evidence" value="ECO:0007669"/>
    <property type="project" value="TreeGrafter"/>
</dbReference>
<dbReference type="PRINTS" id="PR01185">
    <property type="entry name" value="INTEGRINA"/>
</dbReference>
<dbReference type="Gene3D" id="2.60.40.1510">
    <property type="entry name" value="ntegrin, alpha v. Chain A, domain 3"/>
    <property type="match status" value="1"/>
</dbReference>
<dbReference type="SUPFAM" id="SSF69179">
    <property type="entry name" value="Integrin domains"/>
    <property type="match status" value="1"/>
</dbReference>
<protein>
    <submittedName>
        <fullName evidence="13">Uncharacterized protein</fullName>
    </submittedName>
</protein>
<reference evidence="13" key="1">
    <citation type="submission" date="2017-09" db="EMBL/GenBank/DDBJ databases">
        <title>Contemporary evolution of a Lepidopteran species, Heliothis virescens, in response to modern agricultural practices.</title>
        <authorList>
            <person name="Fritz M.L."/>
            <person name="Deyonke A.M."/>
            <person name="Papanicolaou A."/>
            <person name="Micinski S."/>
            <person name="Westbrook J."/>
            <person name="Gould F."/>
        </authorList>
    </citation>
    <scope>NUCLEOTIDE SEQUENCE [LARGE SCALE GENOMIC DNA]</scope>
    <source>
        <strain evidence="13">HvINT-</strain>
        <tissue evidence="13">Whole body</tissue>
    </source>
</reference>
<dbReference type="GO" id="GO:0009897">
    <property type="term" value="C:external side of plasma membrane"/>
    <property type="evidence" value="ECO:0007669"/>
    <property type="project" value="TreeGrafter"/>
</dbReference>
<keyword evidence="6 11" id="KW-0401">Integrin</keyword>
<evidence type="ECO:0000313" key="13">
    <source>
        <dbReference type="EMBL" id="PCG73502.1"/>
    </source>
</evidence>
<evidence type="ECO:0000256" key="9">
    <source>
        <dbReference type="ARBA" id="ARBA00023180"/>
    </source>
</evidence>
<keyword evidence="3" id="KW-0732">Signal</keyword>
<evidence type="ECO:0000256" key="3">
    <source>
        <dbReference type="ARBA" id="ARBA00022729"/>
    </source>
</evidence>
<dbReference type="GO" id="GO:0007229">
    <property type="term" value="P:integrin-mediated signaling pathway"/>
    <property type="evidence" value="ECO:0007669"/>
    <property type="project" value="UniProtKB-KW"/>
</dbReference>
<dbReference type="InterPro" id="IPR028994">
    <property type="entry name" value="Integrin_alpha_N"/>
</dbReference>
<feature type="repeat" description="FG-GAP" evidence="10">
    <location>
        <begin position="205"/>
        <end position="262"/>
    </location>
</feature>
<dbReference type="STRING" id="7102.A0A2A4JQ16"/>
<evidence type="ECO:0000256" key="11">
    <source>
        <dbReference type="RuleBase" id="RU003762"/>
    </source>
</evidence>
<comment type="similarity">
    <text evidence="2 11">Belongs to the integrin alpha chain family.</text>
</comment>
<dbReference type="PANTHER" id="PTHR23220:SF122">
    <property type="entry name" value="INTEGRIN ALPHA-PS1"/>
    <property type="match status" value="1"/>
</dbReference>
<name>A0A2A4JQ16_HELVI</name>
<evidence type="ECO:0000256" key="1">
    <source>
        <dbReference type="ARBA" id="ARBA00004479"/>
    </source>
</evidence>
<keyword evidence="11" id="KW-0812">Transmembrane</keyword>
<keyword evidence="4" id="KW-0677">Repeat</keyword>
<organism evidence="13">
    <name type="scientific">Heliothis virescens</name>
    <name type="common">Tobacco budworm moth</name>
    <dbReference type="NCBI Taxonomy" id="7102"/>
    <lineage>
        <taxon>Eukaryota</taxon>
        <taxon>Metazoa</taxon>
        <taxon>Ecdysozoa</taxon>
        <taxon>Arthropoda</taxon>
        <taxon>Hexapoda</taxon>
        <taxon>Insecta</taxon>
        <taxon>Pterygota</taxon>
        <taxon>Neoptera</taxon>
        <taxon>Endopterygota</taxon>
        <taxon>Lepidoptera</taxon>
        <taxon>Glossata</taxon>
        <taxon>Ditrysia</taxon>
        <taxon>Noctuoidea</taxon>
        <taxon>Noctuidae</taxon>
        <taxon>Heliothinae</taxon>
        <taxon>Heliothis</taxon>
    </lineage>
</organism>
<dbReference type="GO" id="GO:0008305">
    <property type="term" value="C:integrin complex"/>
    <property type="evidence" value="ECO:0007669"/>
    <property type="project" value="InterPro"/>
</dbReference>
<feature type="compositionally biased region" description="Basic and acidic residues" evidence="12">
    <location>
        <begin position="807"/>
        <end position="831"/>
    </location>
</feature>
<feature type="repeat" description="FG-GAP" evidence="10">
    <location>
        <begin position="143"/>
        <end position="204"/>
    </location>
</feature>
<dbReference type="InterPro" id="IPR013519">
    <property type="entry name" value="Int_alpha_beta-p"/>
</dbReference>
<dbReference type="Pfam" id="PF01839">
    <property type="entry name" value="FG-GAP"/>
    <property type="match status" value="1"/>
</dbReference>
<dbReference type="Gene3D" id="2.130.10.130">
    <property type="entry name" value="Integrin alpha, N-terminal"/>
    <property type="match status" value="1"/>
</dbReference>
<evidence type="ECO:0000256" key="12">
    <source>
        <dbReference type="SAM" id="MobiDB-lite"/>
    </source>
</evidence>
<keyword evidence="8 11" id="KW-0675">Receptor</keyword>
<comment type="subcellular location">
    <subcellularLocation>
        <location evidence="1 11">Membrane</location>
        <topology evidence="1 11">Single-pass type I membrane protein</topology>
    </subcellularLocation>
</comment>
<keyword evidence="7 11" id="KW-0472">Membrane</keyword>
<proteinExistence type="inferred from homology"/>
<dbReference type="InterPro" id="IPR013517">
    <property type="entry name" value="FG-GAP"/>
</dbReference>
<evidence type="ECO:0000256" key="7">
    <source>
        <dbReference type="ARBA" id="ARBA00023136"/>
    </source>
</evidence>
<evidence type="ECO:0000256" key="8">
    <source>
        <dbReference type="ARBA" id="ARBA00023170"/>
    </source>
</evidence>
<keyword evidence="9" id="KW-0325">Glycoprotein</keyword>
<dbReference type="InterPro" id="IPR032695">
    <property type="entry name" value="Integrin_dom_sf"/>
</dbReference>
<dbReference type="InterPro" id="IPR000413">
    <property type="entry name" value="Integrin_alpha"/>
</dbReference>
<dbReference type="GO" id="GO:0007160">
    <property type="term" value="P:cell-matrix adhesion"/>
    <property type="evidence" value="ECO:0007669"/>
    <property type="project" value="TreeGrafter"/>
</dbReference>
<evidence type="ECO:0000256" key="10">
    <source>
        <dbReference type="PROSITE-ProRule" id="PRU00803"/>
    </source>
</evidence>
<dbReference type="PANTHER" id="PTHR23220">
    <property type="entry name" value="INTEGRIN ALPHA"/>
    <property type="match status" value="1"/>
</dbReference>
<dbReference type="EMBL" id="NWSH01000931">
    <property type="protein sequence ID" value="PCG73502.1"/>
    <property type="molecule type" value="Genomic_DNA"/>
</dbReference>
<sequence length="831" mass="92792">MMCAPRYTQHYIRFNSVVTWGKCFQHSKGKLIEKMPIVEKERIFDSPSPMEATMDSFGWSIDVASDDSVIVGGPGMYHGRAMIYQPHKPYPIFIKKSQRTPEFNFGYSVASGTFVNSKMFYAVGSTYGFGEVQFFENLMLKGKLKKKEDHDKVGSMFGAVLCAAKLTTGSKTDLLVGAPTFGTLTEDNLGAVYVYIAMKTEHPPMFLKKLTGQLGSQFGSAIINLGDLNGDKCHEIAIGAPFENSGEGAVYIYSGADLSSSQKPANELKYLQKIRPEGSYAKSFGMSLTPLLDYDQNGCKELAIGSPFVNSVLLLRCIASVTVTTNVAFPNLQNRSMFRQTDFEFNLCLNVDYPTLPENVTALLSTTVEMSHSDAHLVANSPAGFSFTTSLHERKQEYCKKVPFVLPLNGHYETEIQYQISTVLLNDPRELKDFNSSRVMLSDKSILNMQDSVWAAECSGKICVPKLTIDPNISFQYHNREYIMGSSEIESMKLSINNDGEVAYNPCVLINIVGVPIFKHPNSCELDKSIPDNLVCKPPNPLLHGQIWNTNEILLDMKHLTSLDRKVVFNIRLLNDCKDTDGYAIKTISVPVRADGIATKGETDIGLYVNMTEQDIKENGKKLQHVYSITNIGKSNWVEVQCQVVLQILPHIRYEATPVQLYLSKDEPPTSCTLQSENDLKMICLCTIPSLFPNRQPAKILIPMYIVPGTLEGIVKDTSNATIISTIHVQLIDNILEESVLTTIMLQEAKVPLELIVIAVCVGIFLLFIIAVILYRVGFLRRQKKEELRMLKNRVKRQTILRQSTHAPDDPKECQHKEGVEKAGRTNGKDK</sequence>
<accession>A0A2A4JQ16</accession>
<keyword evidence="11" id="KW-1133">Transmembrane helix</keyword>
<dbReference type="AlphaFoldDB" id="A0A2A4JQ16"/>
<evidence type="ECO:0000256" key="2">
    <source>
        <dbReference type="ARBA" id="ARBA00008054"/>
    </source>
</evidence>
<dbReference type="PROSITE" id="PS51470">
    <property type="entry name" value="FG_GAP"/>
    <property type="match status" value="2"/>
</dbReference>
<gene>
    <name evidence="13" type="ORF">B5V51_14765</name>
</gene>
<evidence type="ECO:0000256" key="5">
    <source>
        <dbReference type="ARBA" id="ARBA00022889"/>
    </source>
</evidence>
<dbReference type="Gene3D" id="1.20.5.930">
    <property type="entry name" value="Bicelle-embedded integrin alpha(iib) transmembrane segment"/>
    <property type="match status" value="1"/>
</dbReference>
<evidence type="ECO:0000256" key="4">
    <source>
        <dbReference type="ARBA" id="ARBA00022737"/>
    </source>
</evidence>
<comment type="caution">
    <text evidence="13">The sequence shown here is derived from an EMBL/GenBank/DDBJ whole genome shotgun (WGS) entry which is preliminary data.</text>
</comment>
<dbReference type="SUPFAM" id="SSF69318">
    <property type="entry name" value="Integrin alpha N-terminal domain"/>
    <property type="match status" value="1"/>
</dbReference>
<feature type="transmembrane region" description="Helical" evidence="11">
    <location>
        <begin position="755"/>
        <end position="775"/>
    </location>
</feature>
<feature type="region of interest" description="Disordered" evidence="12">
    <location>
        <begin position="801"/>
        <end position="831"/>
    </location>
</feature>